<evidence type="ECO:0000256" key="1">
    <source>
        <dbReference type="SAM" id="Phobius"/>
    </source>
</evidence>
<evidence type="ECO:0008006" key="4">
    <source>
        <dbReference type="Google" id="ProtNLM"/>
    </source>
</evidence>
<comment type="caution">
    <text evidence="2">The sequence shown here is derived from an EMBL/GenBank/DDBJ whole genome shotgun (WGS) entry which is preliminary data.</text>
</comment>
<keyword evidence="1" id="KW-0812">Transmembrane</keyword>
<keyword evidence="1" id="KW-0472">Membrane</keyword>
<proteinExistence type="predicted"/>
<reference evidence="2" key="2">
    <citation type="submission" date="2023-01" db="EMBL/GenBank/DDBJ databases">
        <authorList>
            <person name="Sun Q."/>
            <person name="Evtushenko L."/>
        </authorList>
    </citation>
    <scope>NUCLEOTIDE SEQUENCE</scope>
    <source>
        <strain evidence="2">VKM Ac-2007</strain>
    </source>
</reference>
<gene>
    <name evidence="2" type="ORF">GCM10017600_59150</name>
</gene>
<evidence type="ECO:0000313" key="2">
    <source>
        <dbReference type="EMBL" id="GLK12505.1"/>
    </source>
</evidence>
<reference evidence="2" key="1">
    <citation type="journal article" date="2014" name="Int. J. Syst. Evol. Microbiol.">
        <title>Complete genome sequence of Corynebacterium casei LMG S-19264T (=DSM 44701T), isolated from a smear-ripened cheese.</title>
        <authorList>
            <consortium name="US DOE Joint Genome Institute (JGI-PGF)"/>
            <person name="Walter F."/>
            <person name="Albersmeier A."/>
            <person name="Kalinowski J."/>
            <person name="Ruckert C."/>
        </authorList>
    </citation>
    <scope>NUCLEOTIDE SEQUENCE</scope>
    <source>
        <strain evidence="2">VKM Ac-2007</strain>
    </source>
</reference>
<dbReference type="Proteomes" id="UP001143474">
    <property type="component" value="Unassembled WGS sequence"/>
</dbReference>
<accession>A0A9W6MFX2</accession>
<protein>
    <recommendedName>
        <fullName evidence="4">DUF3592 domain-containing protein</fullName>
    </recommendedName>
</protein>
<evidence type="ECO:0000313" key="3">
    <source>
        <dbReference type="Proteomes" id="UP001143474"/>
    </source>
</evidence>
<dbReference type="AlphaFoldDB" id="A0A9W6MFX2"/>
<sequence length="92" mass="10131">MVSTRSVPQRKNPPAHYAKIAFVVGGDRHVEEIEGKYAEGDEVPIIYVADDPSVVDSESHIVPLQRGAVAVVIMLLVEIVGVLIWLRKRRSG</sequence>
<organism evidence="2 3">
    <name type="scientific">Streptosporangium carneum</name>
    <dbReference type="NCBI Taxonomy" id="47481"/>
    <lineage>
        <taxon>Bacteria</taxon>
        <taxon>Bacillati</taxon>
        <taxon>Actinomycetota</taxon>
        <taxon>Actinomycetes</taxon>
        <taxon>Streptosporangiales</taxon>
        <taxon>Streptosporangiaceae</taxon>
        <taxon>Streptosporangium</taxon>
    </lineage>
</organism>
<keyword evidence="3" id="KW-1185">Reference proteome</keyword>
<dbReference type="EMBL" id="BSEV01000017">
    <property type="protein sequence ID" value="GLK12505.1"/>
    <property type="molecule type" value="Genomic_DNA"/>
</dbReference>
<keyword evidence="1" id="KW-1133">Transmembrane helix</keyword>
<name>A0A9W6MFX2_9ACTN</name>
<feature type="transmembrane region" description="Helical" evidence="1">
    <location>
        <begin position="67"/>
        <end position="86"/>
    </location>
</feature>